<feature type="compositionally biased region" description="Basic and acidic residues" evidence="1">
    <location>
        <begin position="87"/>
        <end position="97"/>
    </location>
</feature>
<evidence type="ECO:0000313" key="3">
    <source>
        <dbReference type="Proteomes" id="UP000198406"/>
    </source>
</evidence>
<accession>A0A1Z5JJG5</accession>
<protein>
    <submittedName>
        <fullName evidence="2">Uncharacterized protein</fullName>
    </submittedName>
</protein>
<name>A0A1Z5JJG5_FISSO</name>
<comment type="caution">
    <text evidence="2">The sequence shown here is derived from an EMBL/GenBank/DDBJ whole genome shotgun (WGS) entry which is preliminary data.</text>
</comment>
<reference evidence="2 3" key="1">
    <citation type="journal article" date="2015" name="Plant Cell">
        <title>Oil accumulation by the oleaginous diatom Fistulifera solaris as revealed by the genome and transcriptome.</title>
        <authorList>
            <person name="Tanaka T."/>
            <person name="Maeda Y."/>
            <person name="Veluchamy A."/>
            <person name="Tanaka M."/>
            <person name="Abida H."/>
            <person name="Marechal E."/>
            <person name="Bowler C."/>
            <person name="Muto M."/>
            <person name="Sunaga Y."/>
            <person name="Tanaka M."/>
            <person name="Yoshino T."/>
            <person name="Taniguchi T."/>
            <person name="Fukuda Y."/>
            <person name="Nemoto M."/>
            <person name="Matsumoto M."/>
            <person name="Wong P.S."/>
            <person name="Aburatani S."/>
            <person name="Fujibuchi W."/>
        </authorList>
    </citation>
    <scope>NUCLEOTIDE SEQUENCE [LARGE SCALE GENOMIC DNA]</scope>
    <source>
        <strain evidence="2 3">JPCC DA0580</strain>
    </source>
</reference>
<sequence length="264" mass="29773">MAKFSKDYASIPSIAADIEHGPDQHRSATSIYHSSFRTLIWATAAVVGLTLLICSMAHDCGIWQSSQSNMPMNATDPYAMEGRAKYDDSDMMSKDESSPVPVGPGGPPPPLPPKRFSEARHGHKNHNHDKSHHHHHDEPHHNRHHHHHSKQSTKSKDEPSESDDEKGWMSSLHAWWNNMADKVDEEVHEKEDESNDKHDEDDSDDKDEDSDEDSDKQDEQNEDDSDDMKMGNMTEEEESVVVVKHAANDALNEPDMTTDENGDN</sequence>
<dbReference type="AlphaFoldDB" id="A0A1Z5JJG5"/>
<keyword evidence="3" id="KW-1185">Reference proteome</keyword>
<dbReference type="InParanoid" id="A0A1Z5JJG5"/>
<feature type="compositionally biased region" description="Basic and acidic residues" evidence="1">
    <location>
        <begin position="181"/>
        <end position="200"/>
    </location>
</feature>
<dbReference type="EMBL" id="BDSP01000075">
    <property type="protein sequence ID" value="GAX14129.1"/>
    <property type="molecule type" value="Genomic_DNA"/>
</dbReference>
<feature type="region of interest" description="Disordered" evidence="1">
    <location>
        <begin position="87"/>
        <end position="264"/>
    </location>
</feature>
<evidence type="ECO:0000313" key="2">
    <source>
        <dbReference type="EMBL" id="GAX14129.1"/>
    </source>
</evidence>
<gene>
    <name evidence="2" type="ORF">FisN_8Hh033</name>
</gene>
<proteinExistence type="predicted"/>
<evidence type="ECO:0000256" key="1">
    <source>
        <dbReference type="SAM" id="MobiDB-lite"/>
    </source>
</evidence>
<feature type="compositionally biased region" description="Acidic residues" evidence="1">
    <location>
        <begin position="201"/>
        <end position="226"/>
    </location>
</feature>
<feature type="compositionally biased region" description="Pro residues" evidence="1">
    <location>
        <begin position="101"/>
        <end position="113"/>
    </location>
</feature>
<dbReference type="Proteomes" id="UP000198406">
    <property type="component" value="Unassembled WGS sequence"/>
</dbReference>
<feature type="compositionally biased region" description="Basic residues" evidence="1">
    <location>
        <begin position="121"/>
        <end position="153"/>
    </location>
</feature>
<organism evidence="2 3">
    <name type="scientific">Fistulifera solaris</name>
    <name type="common">Oleaginous diatom</name>
    <dbReference type="NCBI Taxonomy" id="1519565"/>
    <lineage>
        <taxon>Eukaryota</taxon>
        <taxon>Sar</taxon>
        <taxon>Stramenopiles</taxon>
        <taxon>Ochrophyta</taxon>
        <taxon>Bacillariophyta</taxon>
        <taxon>Bacillariophyceae</taxon>
        <taxon>Bacillariophycidae</taxon>
        <taxon>Naviculales</taxon>
        <taxon>Naviculaceae</taxon>
        <taxon>Fistulifera</taxon>
    </lineage>
</organism>